<dbReference type="InterPro" id="IPR056436">
    <property type="entry name" value="Znf-C2H2_ZIC1-5/GLI1-3-like"/>
</dbReference>
<keyword evidence="3" id="KW-0479">Metal-binding</keyword>
<evidence type="ECO:0000256" key="9">
    <source>
        <dbReference type="PROSITE-ProRule" id="PRU00042"/>
    </source>
</evidence>
<feature type="domain" description="C2H2-type" evidence="10">
    <location>
        <begin position="167"/>
        <end position="196"/>
    </location>
</feature>
<evidence type="ECO:0000256" key="2">
    <source>
        <dbReference type="ARBA" id="ARBA00010831"/>
    </source>
</evidence>
<keyword evidence="8" id="KW-0539">Nucleus</keyword>
<protein>
    <recommendedName>
        <fullName evidence="10">C2H2-type domain-containing protein</fullName>
    </recommendedName>
</protein>
<dbReference type="SMART" id="SM00355">
    <property type="entry name" value="ZnF_C2H2"/>
    <property type="match status" value="5"/>
</dbReference>
<dbReference type="InterPro" id="IPR043359">
    <property type="entry name" value="GLI-like"/>
</dbReference>
<evidence type="ECO:0000259" key="10">
    <source>
        <dbReference type="PROSITE" id="PS50157"/>
    </source>
</evidence>
<dbReference type="Proteomes" id="UP001107558">
    <property type="component" value="Chromosome 2"/>
</dbReference>
<evidence type="ECO:0000256" key="3">
    <source>
        <dbReference type="ARBA" id="ARBA00022723"/>
    </source>
</evidence>
<comment type="subcellular location">
    <subcellularLocation>
        <location evidence="1">Nucleus</location>
    </subcellularLocation>
</comment>
<keyword evidence="5 9" id="KW-0863">Zinc-finger</keyword>
<dbReference type="SUPFAM" id="SSF57667">
    <property type="entry name" value="beta-beta-alpha zinc fingers"/>
    <property type="match status" value="3"/>
</dbReference>
<evidence type="ECO:0000256" key="5">
    <source>
        <dbReference type="ARBA" id="ARBA00022771"/>
    </source>
</evidence>
<keyword evidence="12" id="KW-1185">Reference proteome</keyword>
<comment type="similarity">
    <text evidence="2">Belongs to the GLI C2H2-type zinc-finger protein family.</text>
</comment>
<keyword evidence="6" id="KW-0862">Zinc</keyword>
<keyword evidence="7" id="KW-0238">DNA-binding</keyword>
<accession>A0A9J6C577</accession>
<evidence type="ECO:0000256" key="8">
    <source>
        <dbReference type="ARBA" id="ARBA00023242"/>
    </source>
</evidence>
<dbReference type="InterPro" id="IPR013087">
    <property type="entry name" value="Znf_C2H2_type"/>
</dbReference>
<comment type="caution">
    <text evidence="11">The sequence shown here is derived from an EMBL/GenBank/DDBJ whole genome shotgun (WGS) entry which is preliminary data.</text>
</comment>
<dbReference type="PROSITE" id="PS50157">
    <property type="entry name" value="ZINC_FINGER_C2H2_2"/>
    <property type="match status" value="4"/>
</dbReference>
<reference evidence="11" key="1">
    <citation type="submission" date="2021-03" db="EMBL/GenBank/DDBJ databases">
        <title>Chromosome level genome of the anhydrobiotic midge Polypedilum vanderplanki.</title>
        <authorList>
            <person name="Yoshida Y."/>
            <person name="Kikawada T."/>
            <person name="Gusev O."/>
        </authorList>
    </citation>
    <scope>NUCLEOTIDE SEQUENCE</scope>
    <source>
        <strain evidence="11">NIAS01</strain>
        <tissue evidence="11">Whole body or cell culture</tissue>
    </source>
</reference>
<dbReference type="InterPro" id="IPR036236">
    <property type="entry name" value="Znf_C2H2_sf"/>
</dbReference>
<organism evidence="11 12">
    <name type="scientific">Polypedilum vanderplanki</name>
    <name type="common">Sleeping chironomid midge</name>
    <dbReference type="NCBI Taxonomy" id="319348"/>
    <lineage>
        <taxon>Eukaryota</taxon>
        <taxon>Metazoa</taxon>
        <taxon>Ecdysozoa</taxon>
        <taxon>Arthropoda</taxon>
        <taxon>Hexapoda</taxon>
        <taxon>Insecta</taxon>
        <taxon>Pterygota</taxon>
        <taxon>Neoptera</taxon>
        <taxon>Endopterygota</taxon>
        <taxon>Diptera</taxon>
        <taxon>Nematocera</taxon>
        <taxon>Chironomoidea</taxon>
        <taxon>Chironomidae</taxon>
        <taxon>Chironominae</taxon>
        <taxon>Polypedilum</taxon>
        <taxon>Polypedilum</taxon>
    </lineage>
</organism>
<dbReference type="EMBL" id="JADBJN010000002">
    <property type="protein sequence ID" value="KAG5676979.1"/>
    <property type="molecule type" value="Genomic_DNA"/>
</dbReference>
<dbReference type="Gene3D" id="3.30.160.60">
    <property type="entry name" value="Classic Zinc Finger"/>
    <property type="match status" value="5"/>
</dbReference>
<evidence type="ECO:0000256" key="6">
    <source>
        <dbReference type="ARBA" id="ARBA00022833"/>
    </source>
</evidence>
<gene>
    <name evidence="11" type="ORF">PVAND_006770</name>
</gene>
<dbReference type="PANTHER" id="PTHR45718:SF8">
    <property type="entry name" value="GLIS FAMILY ZINC FINGER 2"/>
    <property type="match status" value="1"/>
</dbReference>
<name>A0A9J6C577_POLVA</name>
<feature type="domain" description="C2H2-type" evidence="10">
    <location>
        <begin position="227"/>
        <end position="253"/>
    </location>
</feature>
<keyword evidence="4" id="KW-0677">Repeat</keyword>
<evidence type="ECO:0000256" key="4">
    <source>
        <dbReference type="ARBA" id="ARBA00022737"/>
    </source>
</evidence>
<dbReference type="PROSITE" id="PS00028">
    <property type="entry name" value="ZINC_FINGER_C2H2_1"/>
    <property type="match status" value="4"/>
</dbReference>
<dbReference type="OrthoDB" id="3214149at2759"/>
<evidence type="ECO:0000313" key="12">
    <source>
        <dbReference type="Proteomes" id="UP001107558"/>
    </source>
</evidence>
<dbReference type="PANTHER" id="PTHR45718">
    <property type="entry name" value="TRANSCRIPTIONAL ACTIVATOR CUBITUS INTERRUPTUS"/>
    <property type="match status" value="1"/>
</dbReference>
<evidence type="ECO:0000256" key="1">
    <source>
        <dbReference type="ARBA" id="ARBA00004123"/>
    </source>
</evidence>
<dbReference type="GO" id="GO:0000981">
    <property type="term" value="F:DNA-binding transcription factor activity, RNA polymerase II-specific"/>
    <property type="evidence" value="ECO:0007669"/>
    <property type="project" value="TreeGrafter"/>
</dbReference>
<dbReference type="FunFam" id="3.30.160.60:FF:000104">
    <property type="entry name" value="Transcriptional repressor protein YY1"/>
    <property type="match status" value="1"/>
</dbReference>
<dbReference type="GO" id="GO:0000978">
    <property type="term" value="F:RNA polymerase II cis-regulatory region sequence-specific DNA binding"/>
    <property type="evidence" value="ECO:0007669"/>
    <property type="project" value="TreeGrafter"/>
</dbReference>
<feature type="domain" description="C2H2-type" evidence="10">
    <location>
        <begin position="134"/>
        <end position="166"/>
    </location>
</feature>
<dbReference type="Pfam" id="PF00096">
    <property type="entry name" value="zf-C2H2"/>
    <property type="match status" value="2"/>
</dbReference>
<sequence>MLIDTSEYIHRVNGVPLFYYQPYATPPYCDTLMTSKIVPPSTESLSSLTPLTPPLSPNLNSPQFATNGNQSRRGSVIMKVENCQIIPANESPPNLINIDHVCRWENCYKYFNTLEKLANHVSIMHSAAATDNLYYCRWEGCTRTNRGFNARYKMLVHCRTHTKEKPHVCNFPDCGKSFSRAENLKIHIRSHTQERPYRCNFLGCTKAYSNSSDRFKHSRTHQNTKPYFCKVKGCLKRYTDPSSLRKHTKTFNHDSLIQQYEMKNNDVEFDSERQRKINAIYYDDDHPHPPFVENNRDEFYYYNDARDCNSTTQWTDTDKNITVRIETINLNEPLDLSIRHNR</sequence>
<proteinExistence type="inferred from homology"/>
<feature type="domain" description="C2H2-type" evidence="10">
    <location>
        <begin position="197"/>
        <end position="226"/>
    </location>
</feature>
<dbReference type="GO" id="GO:0005634">
    <property type="term" value="C:nucleus"/>
    <property type="evidence" value="ECO:0007669"/>
    <property type="project" value="UniProtKB-SubCell"/>
</dbReference>
<evidence type="ECO:0000313" key="11">
    <source>
        <dbReference type="EMBL" id="KAG5676979.1"/>
    </source>
</evidence>
<evidence type="ECO:0000256" key="7">
    <source>
        <dbReference type="ARBA" id="ARBA00023125"/>
    </source>
</evidence>
<dbReference type="FunFam" id="3.30.160.60:FF:000359">
    <property type="entry name" value="GLIS family zinc finger 2"/>
    <property type="match status" value="1"/>
</dbReference>
<dbReference type="Pfam" id="PF23561">
    <property type="entry name" value="zf-C2H2_15"/>
    <property type="match status" value="1"/>
</dbReference>
<dbReference type="AlphaFoldDB" id="A0A9J6C577"/>
<dbReference type="GO" id="GO:0008270">
    <property type="term" value="F:zinc ion binding"/>
    <property type="evidence" value="ECO:0007669"/>
    <property type="project" value="UniProtKB-KW"/>
</dbReference>